<gene>
    <name evidence="2" type="ORF">DXX93_10300</name>
</gene>
<evidence type="ECO:0000259" key="1">
    <source>
        <dbReference type="PROSITE" id="PS51737"/>
    </source>
</evidence>
<dbReference type="SMART" id="SM00857">
    <property type="entry name" value="Resolvase"/>
    <property type="match status" value="1"/>
</dbReference>
<dbReference type="InterPro" id="IPR050639">
    <property type="entry name" value="SSR_resolvase"/>
</dbReference>
<dbReference type="Proteomes" id="UP000256478">
    <property type="component" value="Unassembled WGS sequence"/>
</dbReference>
<dbReference type="EMBL" id="QUOU01000001">
    <property type="protein sequence ID" value="REL28893.1"/>
    <property type="molecule type" value="Genomic_DNA"/>
</dbReference>
<dbReference type="InterPro" id="IPR025827">
    <property type="entry name" value="Zn_ribbon_recom_dom"/>
</dbReference>
<dbReference type="PROSITE" id="PS51737">
    <property type="entry name" value="RECOMBINASE_DNA_BIND"/>
    <property type="match status" value="1"/>
</dbReference>
<evidence type="ECO:0000313" key="2">
    <source>
        <dbReference type="EMBL" id="REL28893.1"/>
    </source>
</evidence>
<protein>
    <submittedName>
        <fullName evidence="2">Recombinase family protein</fullName>
    </submittedName>
</protein>
<reference evidence="2 3" key="1">
    <citation type="submission" date="2018-08" db="EMBL/GenBank/DDBJ databases">
        <title>Thalassotalea euphylliae genome.</title>
        <authorList>
            <person name="Summers S."/>
            <person name="Rice S.A."/>
            <person name="Freckelton M.L."/>
            <person name="Nedved B.T."/>
            <person name="Hadfield M.G."/>
        </authorList>
    </citation>
    <scope>NUCLEOTIDE SEQUENCE [LARGE SCALE GENOMIC DNA]</scope>
    <source>
        <strain evidence="2 3">H1</strain>
    </source>
</reference>
<evidence type="ECO:0000313" key="3">
    <source>
        <dbReference type="Proteomes" id="UP000256478"/>
    </source>
</evidence>
<name>A0A3E0TX26_9GAMM</name>
<dbReference type="InterPro" id="IPR038109">
    <property type="entry name" value="DNA_bind_recomb_sf"/>
</dbReference>
<dbReference type="Gene3D" id="3.40.50.1390">
    <property type="entry name" value="Resolvase, N-terminal catalytic domain"/>
    <property type="match status" value="1"/>
</dbReference>
<dbReference type="Pfam" id="PF00239">
    <property type="entry name" value="Resolvase"/>
    <property type="match status" value="1"/>
</dbReference>
<comment type="caution">
    <text evidence="2">The sequence shown here is derived from an EMBL/GenBank/DDBJ whole genome shotgun (WGS) entry which is preliminary data.</text>
</comment>
<dbReference type="AlphaFoldDB" id="A0A3E0TX26"/>
<proteinExistence type="predicted"/>
<sequence length="559" mass="62587">MELTRTLQNDSSIEDQVRICKARAEAEGWEVVQVYTDHGISGASMLLRPGIQALMHHSQMSMFDIVMTEGLDRLSRDQEDVAGIYKRIKFAGAEIYSLSDGGIVSEIHIGLKGTMNALFLKDLAIKTHRGLSGRVEKGKSGGGICYGYKVLKQLSANGELERGEREIIPEEANIVRQIFKDYAAGVSPKKIALKLNSDNIPCPSGKAWGASTIYGNRRRGTGIINNELYIGRLVWNRQKFIKDPDTGKRVSRLNPSDEWQVTEVPHLRIIEQALWLKVKDRQKALDEKPNLQSKRRPPNLLSYLLKCGCCGGGISMVSAERYGCSTSRNKGTCANRLTIRKDALENTILNGLQKHLMKSELIDAFCEEYTKHINTLRKARYSKIDRYKKELVKLAKDKENIIEAIKNGIPASEIKDSLMAIANRRDSIEAYLKEQDEPQVLLHPSMAKRYQQEIKSLRVSLNKEESRTEAAELLRGLIDRIVLTPKACGKEYTVDLHGDLAGILSIATGREKKITEYDPLLEQISSVSEQLECVDFLNESTFKGKMVAGAGFEPTTFGL</sequence>
<dbReference type="InterPro" id="IPR006119">
    <property type="entry name" value="Resolv_N"/>
</dbReference>
<dbReference type="GO" id="GO:0000150">
    <property type="term" value="F:DNA strand exchange activity"/>
    <property type="evidence" value="ECO:0007669"/>
    <property type="project" value="InterPro"/>
</dbReference>
<dbReference type="PANTHER" id="PTHR30461">
    <property type="entry name" value="DNA-INVERTASE FROM LAMBDOID PROPHAGE"/>
    <property type="match status" value="1"/>
</dbReference>
<dbReference type="Gene3D" id="3.90.1750.20">
    <property type="entry name" value="Putative Large Serine Recombinase, Chain B, Domain 2"/>
    <property type="match status" value="1"/>
</dbReference>
<dbReference type="InterPro" id="IPR011109">
    <property type="entry name" value="DNA_bind_recombinase_dom"/>
</dbReference>
<dbReference type="InterPro" id="IPR036162">
    <property type="entry name" value="Resolvase-like_N_sf"/>
</dbReference>
<dbReference type="PANTHER" id="PTHR30461:SF23">
    <property type="entry name" value="DNA RECOMBINASE-RELATED"/>
    <property type="match status" value="1"/>
</dbReference>
<dbReference type="GO" id="GO:0003677">
    <property type="term" value="F:DNA binding"/>
    <property type="evidence" value="ECO:0007669"/>
    <property type="project" value="InterPro"/>
</dbReference>
<feature type="domain" description="Recombinase" evidence="1">
    <location>
        <begin position="145"/>
        <end position="288"/>
    </location>
</feature>
<organism evidence="2 3">
    <name type="scientific">Thalassotalea euphylliae</name>
    <dbReference type="NCBI Taxonomy" id="1655234"/>
    <lineage>
        <taxon>Bacteria</taxon>
        <taxon>Pseudomonadati</taxon>
        <taxon>Pseudomonadota</taxon>
        <taxon>Gammaproteobacteria</taxon>
        <taxon>Alteromonadales</taxon>
        <taxon>Colwelliaceae</taxon>
        <taxon>Thalassotalea</taxon>
    </lineage>
</organism>
<dbReference type="CDD" id="cd00338">
    <property type="entry name" value="Ser_Recombinase"/>
    <property type="match status" value="1"/>
</dbReference>
<dbReference type="SUPFAM" id="SSF53041">
    <property type="entry name" value="Resolvase-like"/>
    <property type="match status" value="1"/>
</dbReference>
<dbReference type="OrthoDB" id="4500247at2"/>
<dbReference type="Pfam" id="PF07508">
    <property type="entry name" value="Recombinase"/>
    <property type="match status" value="1"/>
</dbReference>
<dbReference type="Pfam" id="PF13408">
    <property type="entry name" value="Zn_ribbon_recom"/>
    <property type="match status" value="1"/>
</dbReference>
<accession>A0A3E0TX26</accession>